<dbReference type="SMART" id="SM00320">
    <property type="entry name" value="WD40"/>
    <property type="match status" value="7"/>
</dbReference>
<feature type="repeat" description="WD" evidence="3">
    <location>
        <begin position="466"/>
        <end position="488"/>
    </location>
</feature>
<dbReference type="InterPro" id="IPR001680">
    <property type="entry name" value="WD40_rpt"/>
</dbReference>
<dbReference type="SUPFAM" id="SSF50978">
    <property type="entry name" value="WD40 repeat-like"/>
    <property type="match status" value="1"/>
</dbReference>
<feature type="repeat" description="WD" evidence="3">
    <location>
        <begin position="489"/>
        <end position="520"/>
    </location>
</feature>
<organism evidence="6 7">
    <name type="scientific">Acaromyces ingoldii</name>
    <dbReference type="NCBI Taxonomy" id="215250"/>
    <lineage>
        <taxon>Eukaryota</taxon>
        <taxon>Fungi</taxon>
        <taxon>Dikarya</taxon>
        <taxon>Basidiomycota</taxon>
        <taxon>Ustilaginomycotina</taxon>
        <taxon>Exobasidiomycetes</taxon>
        <taxon>Exobasidiales</taxon>
        <taxon>Cryptobasidiaceae</taxon>
        <taxon>Acaromyces</taxon>
    </lineage>
</organism>
<dbReference type="GeneID" id="37047160"/>
<feature type="region of interest" description="Disordered" evidence="4">
    <location>
        <begin position="1"/>
        <end position="101"/>
    </location>
</feature>
<dbReference type="Gene3D" id="1.20.1280.50">
    <property type="match status" value="1"/>
</dbReference>
<feature type="domain" description="F-box" evidence="5">
    <location>
        <begin position="133"/>
        <end position="179"/>
    </location>
</feature>
<dbReference type="CDD" id="cd00200">
    <property type="entry name" value="WD40"/>
    <property type="match status" value="1"/>
</dbReference>
<dbReference type="Proteomes" id="UP000245768">
    <property type="component" value="Unassembled WGS sequence"/>
</dbReference>
<dbReference type="OrthoDB" id="19711at2759"/>
<reference evidence="6" key="1">
    <citation type="journal article" date="2018" name="Mol. Biol. Evol.">
        <title>Broad Genomic Sampling Reveals a Smut Pathogenic Ancestry of the Fungal Clade Ustilaginomycotina.</title>
        <authorList>
            <person name="Kijpornyongpan T."/>
            <person name="Mondo S.J."/>
            <person name="Barry K."/>
            <person name="Sandor L."/>
            <person name="Lee J."/>
            <person name="Lipzen A."/>
            <person name="Pangilinan J."/>
            <person name="LaButti K."/>
            <person name="Hainaut M."/>
            <person name="Henrissat B."/>
            <person name="Grigoriev I.V."/>
            <person name="Spatafora J.W."/>
            <person name="Aime M.C."/>
        </authorList>
    </citation>
    <scope>NUCLEOTIDE SEQUENCE [LARGE SCALE GENOMIC DNA]</scope>
    <source>
        <strain evidence="6">MCA 4198</strain>
    </source>
</reference>
<keyword evidence="2" id="KW-0677">Repeat</keyword>
<feature type="compositionally biased region" description="Basic and acidic residues" evidence="4">
    <location>
        <begin position="226"/>
        <end position="235"/>
    </location>
</feature>
<feature type="compositionally biased region" description="Basic residues" evidence="4">
    <location>
        <begin position="10"/>
        <end position="19"/>
    </location>
</feature>
<dbReference type="PRINTS" id="PR00320">
    <property type="entry name" value="GPROTEINBRPT"/>
</dbReference>
<dbReference type="PROSITE" id="PS50294">
    <property type="entry name" value="WD_REPEATS_REGION"/>
    <property type="match status" value="3"/>
</dbReference>
<dbReference type="InterPro" id="IPR036322">
    <property type="entry name" value="WD40_repeat_dom_sf"/>
</dbReference>
<feature type="region of interest" description="Disordered" evidence="4">
    <location>
        <begin position="261"/>
        <end position="283"/>
    </location>
</feature>
<feature type="region of interest" description="Disordered" evidence="4">
    <location>
        <begin position="207"/>
        <end position="242"/>
    </location>
</feature>
<proteinExistence type="predicted"/>
<evidence type="ECO:0000256" key="1">
    <source>
        <dbReference type="ARBA" id="ARBA00022574"/>
    </source>
</evidence>
<dbReference type="GO" id="GO:0005737">
    <property type="term" value="C:cytoplasm"/>
    <property type="evidence" value="ECO:0007669"/>
    <property type="project" value="TreeGrafter"/>
</dbReference>
<evidence type="ECO:0000313" key="7">
    <source>
        <dbReference type="Proteomes" id="UP000245768"/>
    </source>
</evidence>
<evidence type="ECO:0000256" key="4">
    <source>
        <dbReference type="SAM" id="MobiDB-lite"/>
    </source>
</evidence>
<evidence type="ECO:0000259" key="5">
    <source>
        <dbReference type="Pfam" id="PF12937"/>
    </source>
</evidence>
<dbReference type="SUPFAM" id="SSF81383">
    <property type="entry name" value="F-box domain"/>
    <property type="match status" value="1"/>
</dbReference>
<protein>
    <submittedName>
        <fullName evidence="6">WD40 repeat-like protein</fullName>
    </submittedName>
</protein>
<dbReference type="Pfam" id="PF00400">
    <property type="entry name" value="WD40"/>
    <property type="match status" value="5"/>
</dbReference>
<dbReference type="AlphaFoldDB" id="A0A316YG53"/>
<dbReference type="Pfam" id="PF12937">
    <property type="entry name" value="F-box-like"/>
    <property type="match status" value="1"/>
</dbReference>
<sequence length="792" mass="86906">MSTSDSSSRSRSRGGRRALVRQETSDSLMRAAAPSAISNSNSNSNSNRSSRRGSEEVGSSSGSASDATAADEVERDGGERHSGQIKQGRHGHRHRRGQLPHLESESAMIAREATPDDEACFVDADTKRVDFIGLLPAEIAIAILTQLHSHADVLAASLVSRCWSTRARDVEVWHTLFLRRARSDGWTLMPGAEMLWRRMVPRMQRQRDGYNDEDEEEDEDEEGEFEEVRLDREPRGSGYRTQYVREKDAPMLVTRRMTPAFVDGPLGGGDEPGKGGEDAGDLTMSSIASSSSTMMMDTSVVLQAAPAQPDLTTYDWYTLYRARHLLSRRWRLTSSSPSRAKTSTTMFRRKGDAPLSSVDIPGASPPPLDSDSEIESSDERRGSGMTRGESRRRRRRRRAAAAAAADADDFQPRTGYLEGHQDSIYCVRFDTTPFYFPVDSLSSSDPMAAPLYDAKLTLGLGSRGKIVSGSRDKTIKIWDGDTGICLSTLHGHKGSVLCLAYDDEHLVSGSSDQNVIVWDLGRGLRRGEAPVAIKTLTGHSLGVLDLDLNDEWLISSSKDTTVRIWRRSNDWALEGVYRKHEGPVNAGCMMVRRDAAAADGSGGGSRERTVVASASGEGSVHLWDIATRETLRTFEGHERGLACVRLASDIVVTGSNDTTVRIWDAVSAKCLAICSGHHNLVRALAFDEKRMLVASGGYDYSVKLFSIRDVVGEARQASGDGNGDGKNQNKQEQTTAAAHKTKVLTPLMDLQSHRSRVFDVQLDGTRIVSCGEDERICVLDFAGQDRIMRLFD</sequence>
<dbReference type="GO" id="GO:0010992">
    <property type="term" value="P:ubiquitin recycling"/>
    <property type="evidence" value="ECO:0007669"/>
    <property type="project" value="TreeGrafter"/>
</dbReference>
<dbReference type="InterPro" id="IPR001810">
    <property type="entry name" value="F-box_dom"/>
</dbReference>
<dbReference type="PANTHER" id="PTHR19849">
    <property type="entry name" value="PHOSPHOLIPASE A-2-ACTIVATING PROTEIN"/>
    <property type="match status" value="1"/>
</dbReference>
<keyword evidence="1 3" id="KW-0853">WD repeat</keyword>
<evidence type="ECO:0000256" key="2">
    <source>
        <dbReference type="ARBA" id="ARBA00022737"/>
    </source>
</evidence>
<dbReference type="PROSITE" id="PS50082">
    <property type="entry name" value="WD_REPEATS_2"/>
    <property type="match status" value="6"/>
</dbReference>
<dbReference type="PROSITE" id="PS00678">
    <property type="entry name" value="WD_REPEATS_1"/>
    <property type="match status" value="1"/>
</dbReference>
<dbReference type="InterPro" id="IPR015943">
    <property type="entry name" value="WD40/YVTN_repeat-like_dom_sf"/>
</dbReference>
<feature type="compositionally biased region" description="Basic residues" evidence="4">
    <location>
        <begin position="87"/>
        <end position="98"/>
    </location>
</feature>
<feature type="compositionally biased region" description="Low complexity" evidence="4">
    <location>
        <begin position="56"/>
        <end position="68"/>
    </location>
</feature>
<dbReference type="GO" id="GO:0043161">
    <property type="term" value="P:proteasome-mediated ubiquitin-dependent protein catabolic process"/>
    <property type="evidence" value="ECO:0007669"/>
    <property type="project" value="TreeGrafter"/>
</dbReference>
<feature type="repeat" description="WD" evidence="3">
    <location>
        <begin position="674"/>
        <end position="708"/>
    </location>
</feature>
<feature type="compositionally biased region" description="Basic residues" evidence="4">
    <location>
        <begin position="390"/>
        <end position="399"/>
    </location>
</feature>
<feature type="region of interest" description="Disordered" evidence="4">
    <location>
        <begin position="332"/>
        <end position="406"/>
    </location>
</feature>
<feature type="region of interest" description="Disordered" evidence="4">
    <location>
        <begin position="716"/>
        <end position="738"/>
    </location>
</feature>
<evidence type="ECO:0000256" key="3">
    <source>
        <dbReference type="PROSITE-ProRule" id="PRU00221"/>
    </source>
</evidence>
<feature type="compositionally biased region" description="Acidic residues" evidence="4">
    <location>
        <begin position="211"/>
        <end position="225"/>
    </location>
</feature>
<dbReference type="GO" id="GO:0043130">
    <property type="term" value="F:ubiquitin binding"/>
    <property type="evidence" value="ECO:0007669"/>
    <property type="project" value="TreeGrafter"/>
</dbReference>
<dbReference type="GO" id="GO:0005634">
    <property type="term" value="C:nucleus"/>
    <property type="evidence" value="ECO:0007669"/>
    <property type="project" value="TreeGrafter"/>
</dbReference>
<name>A0A316YG53_9BASI</name>
<feature type="repeat" description="WD" evidence="3">
    <location>
        <begin position="611"/>
        <end position="633"/>
    </location>
</feature>
<dbReference type="InterPro" id="IPR036047">
    <property type="entry name" value="F-box-like_dom_sf"/>
</dbReference>
<evidence type="ECO:0000313" key="6">
    <source>
        <dbReference type="EMBL" id="PWN88510.1"/>
    </source>
</evidence>
<dbReference type="EMBL" id="KZ819638">
    <property type="protein sequence ID" value="PWN88510.1"/>
    <property type="molecule type" value="Genomic_DNA"/>
</dbReference>
<keyword evidence="7" id="KW-1185">Reference proteome</keyword>
<accession>A0A316YG53</accession>
<dbReference type="InterPro" id="IPR020472">
    <property type="entry name" value="WD40_PAC1"/>
</dbReference>
<dbReference type="InParanoid" id="A0A316YG53"/>
<dbReference type="RefSeq" id="XP_025375708.1">
    <property type="nucleotide sequence ID" value="XM_025525244.1"/>
</dbReference>
<feature type="repeat" description="WD" evidence="3">
    <location>
        <begin position="536"/>
        <end position="565"/>
    </location>
</feature>
<dbReference type="PANTHER" id="PTHR19849:SF1">
    <property type="entry name" value="F-BOX_WD REPEAT-CONTAINING PROTEIN 7"/>
    <property type="match status" value="1"/>
</dbReference>
<dbReference type="InterPro" id="IPR019775">
    <property type="entry name" value="WD40_repeat_CS"/>
</dbReference>
<dbReference type="Gene3D" id="2.130.10.10">
    <property type="entry name" value="YVTN repeat-like/Quinoprotein amine dehydrogenase"/>
    <property type="match status" value="2"/>
</dbReference>
<feature type="repeat" description="WD" evidence="3">
    <location>
        <begin position="634"/>
        <end position="673"/>
    </location>
</feature>
<feature type="compositionally biased region" description="Low complexity" evidence="4">
    <location>
        <begin position="31"/>
        <end position="48"/>
    </location>
</feature>
<dbReference type="STRING" id="215250.A0A316YG53"/>
<gene>
    <name evidence="6" type="ORF">FA10DRAFT_303469</name>
</gene>